<keyword evidence="1" id="KW-0812">Transmembrane</keyword>
<reference evidence="2 3" key="1">
    <citation type="journal article" date="2018" name="Sci. Rep.">
        <title>Genomic signatures of local adaptation to the degree of environmental predictability in rotifers.</title>
        <authorList>
            <person name="Franch-Gras L."/>
            <person name="Hahn C."/>
            <person name="Garcia-Roger E.M."/>
            <person name="Carmona M.J."/>
            <person name="Serra M."/>
            <person name="Gomez A."/>
        </authorList>
    </citation>
    <scope>NUCLEOTIDE SEQUENCE [LARGE SCALE GENOMIC DNA]</scope>
    <source>
        <strain evidence="2">HYR1</strain>
    </source>
</reference>
<sequence length="119" mass="13940">MGDSFNAFEKPQYQDFDSSNFKNNLTGFKNRMTNQRIADEKFITKLIRRRFRVPFLFINVKISKISVQKKPSTTKSDVHYAANKFKQIVGQIKNVVPAWIVQLGALFFICIIKFTKFPR</sequence>
<gene>
    <name evidence="2" type="ORF">BpHYR1_039640</name>
</gene>
<name>A0A3M7S8C6_BRAPC</name>
<keyword evidence="1" id="KW-0472">Membrane</keyword>
<dbReference type="EMBL" id="REGN01001893">
    <property type="protein sequence ID" value="RNA31820.1"/>
    <property type="molecule type" value="Genomic_DNA"/>
</dbReference>
<proteinExistence type="predicted"/>
<dbReference type="AlphaFoldDB" id="A0A3M7S8C6"/>
<keyword evidence="3" id="KW-1185">Reference proteome</keyword>
<protein>
    <submittedName>
        <fullName evidence="2">Uncharacterized protein</fullName>
    </submittedName>
</protein>
<accession>A0A3M7S8C6</accession>
<dbReference type="Proteomes" id="UP000276133">
    <property type="component" value="Unassembled WGS sequence"/>
</dbReference>
<evidence type="ECO:0000256" key="1">
    <source>
        <dbReference type="SAM" id="Phobius"/>
    </source>
</evidence>
<keyword evidence="1" id="KW-1133">Transmembrane helix</keyword>
<evidence type="ECO:0000313" key="2">
    <source>
        <dbReference type="EMBL" id="RNA31820.1"/>
    </source>
</evidence>
<evidence type="ECO:0000313" key="3">
    <source>
        <dbReference type="Proteomes" id="UP000276133"/>
    </source>
</evidence>
<comment type="caution">
    <text evidence="2">The sequence shown here is derived from an EMBL/GenBank/DDBJ whole genome shotgun (WGS) entry which is preliminary data.</text>
</comment>
<feature type="transmembrane region" description="Helical" evidence="1">
    <location>
        <begin position="96"/>
        <end position="115"/>
    </location>
</feature>
<organism evidence="2 3">
    <name type="scientific">Brachionus plicatilis</name>
    <name type="common">Marine rotifer</name>
    <name type="synonym">Brachionus muelleri</name>
    <dbReference type="NCBI Taxonomy" id="10195"/>
    <lineage>
        <taxon>Eukaryota</taxon>
        <taxon>Metazoa</taxon>
        <taxon>Spiralia</taxon>
        <taxon>Gnathifera</taxon>
        <taxon>Rotifera</taxon>
        <taxon>Eurotatoria</taxon>
        <taxon>Monogononta</taxon>
        <taxon>Pseudotrocha</taxon>
        <taxon>Ploima</taxon>
        <taxon>Brachionidae</taxon>
        <taxon>Brachionus</taxon>
    </lineage>
</organism>